<proteinExistence type="predicted"/>
<comment type="caution">
    <text evidence="1">The sequence shown here is derived from an EMBL/GenBank/DDBJ whole genome shotgun (WGS) entry which is preliminary data.</text>
</comment>
<evidence type="ECO:0008006" key="3">
    <source>
        <dbReference type="Google" id="ProtNLM"/>
    </source>
</evidence>
<name>A0A842ICM4_9RHOB</name>
<gene>
    <name evidence="1" type="ORF">H7F16_17715</name>
</gene>
<sequence>MPISEVTAAGQGGVPYARALDAFLAAHVTSDGMDGIVQAYRAVQAMPYFSGPDRSPLAALQSGRGACTAKHLVLRDALRRMGQGAVVEIVEGDFASAVPLHPGMPPQLLGMLADGGVTDFHCRVRLDSGQAMDATWPLALRRWGFEADAAWRGQGDTVQAIPQVTVRSRDEDVLGTKAKLLVTLSEEDSARRLKFLALLSGWLAGLPQAVGA</sequence>
<accession>A0A842ICM4</accession>
<reference evidence="1 2" key="1">
    <citation type="journal article" date="2017" name="Int. J. Syst. Evol. Microbiol.">
        <title>Gemmobacter straminiformis sp. nov., isolated from an artificial fountain.</title>
        <authorList>
            <person name="Kang J.Y."/>
            <person name="Kim M.J."/>
            <person name="Chun J."/>
            <person name="Son K.P."/>
            <person name="Jahng K.Y."/>
        </authorList>
    </citation>
    <scope>NUCLEOTIDE SEQUENCE [LARGE SCALE GENOMIC DNA]</scope>
    <source>
        <strain evidence="1 2">CAM-8</strain>
    </source>
</reference>
<keyword evidence="2" id="KW-1185">Reference proteome</keyword>
<protein>
    <recommendedName>
        <fullName evidence="3">Transglutaminase-like superfamily protein</fullName>
    </recommendedName>
</protein>
<dbReference type="EMBL" id="JACLQD010000006">
    <property type="protein sequence ID" value="MBC2837361.1"/>
    <property type="molecule type" value="Genomic_DNA"/>
</dbReference>
<dbReference type="Proteomes" id="UP000555411">
    <property type="component" value="Unassembled WGS sequence"/>
</dbReference>
<evidence type="ECO:0000313" key="2">
    <source>
        <dbReference type="Proteomes" id="UP000555411"/>
    </source>
</evidence>
<dbReference type="RefSeq" id="WP_185798979.1">
    <property type="nucleotide sequence ID" value="NZ_JACLQD010000006.1"/>
</dbReference>
<evidence type="ECO:0000313" key="1">
    <source>
        <dbReference type="EMBL" id="MBC2837361.1"/>
    </source>
</evidence>
<organism evidence="1 2">
    <name type="scientific">Paragemmobacter straminiformis</name>
    <dbReference type="NCBI Taxonomy" id="2045119"/>
    <lineage>
        <taxon>Bacteria</taxon>
        <taxon>Pseudomonadati</taxon>
        <taxon>Pseudomonadota</taxon>
        <taxon>Alphaproteobacteria</taxon>
        <taxon>Rhodobacterales</taxon>
        <taxon>Paracoccaceae</taxon>
        <taxon>Paragemmobacter</taxon>
    </lineage>
</organism>
<dbReference type="AlphaFoldDB" id="A0A842ICM4"/>